<dbReference type="RefSeq" id="WP_069959376.1">
    <property type="nucleotide sequence ID" value="NZ_MCGG01000078.1"/>
</dbReference>
<evidence type="ECO:0000313" key="3">
    <source>
        <dbReference type="Proteomes" id="UP000095347"/>
    </source>
</evidence>
<feature type="region of interest" description="Disordered" evidence="1">
    <location>
        <begin position="1"/>
        <end position="20"/>
    </location>
</feature>
<keyword evidence="3" id="KW-1185">Reference proteome</keyword>
<reference evidence="3" key="1">
    <citation type="submission" date="2016-07" db="EMBL/GenBank/DDBJ databases">
        <authorList>
            <person name="Florea S."/>
            <person name="Webb J.S."/>
            <person name="Jaromczyk J."/>
            <person name="Schardl C.L."/>
        </authorList>
    </citation>
    <scope>NUCLEOTIDE SEQUENCE [LARGE SCALE GENOMIC DNA]</scope>
    <source>
        <strain evidence="3">MV-1</strain>
    </source>
</reference>
<dbReference type="AlphaFoldDB" id="A0A1E5Q3L1"/>
<dbReference type="STRING" id="28181.BEN30_01065"/>
<dbReference type="Proteomes" id="UP000095347">
    <property type="component" value="Unassembled WGS sequence"/>
</dbReference>
<evidence type="ECO:0000256" key="1">
    <source>
        <dbReference type="SAM" id="MobiDB-lite"/>
    </source>
</evidence>
<sequence>MAPQNKPPTNPIAPLHGKMPDLDIPSELFAPNHSTKSFQSQCLSIQGNVAYAGEVFEKVRVNGKGNPLFDNKEEFLQQLDAALLEFQMSRSSVVPDASGDLNDQRKFFTRLQKAVSKLNDVLDEMHENHSRQLAHAGFVLPQHLTGEGLDNDFIRQARNLNTAAVKVREDLTNKNIGRHAELYLLIEQLAEMHKDWPTITTSHHNKDNSGVFFDLVKAVYPLVNLSNAESITDNTIVNGIKLAHKS</sequence>
<accession>A0A1E5Q3L1</accession>
<dbReference type="EMBL" id="MCGG01000078">
    <property type="protein sequence ID" value="OEJ64028.1"/>
    <property type="molecule type" value="Genomic_DNA"/>
</dbReference>
<proteinExistence type="predicted"/>
<feature type="compositionally biased region" description="Pro residues" evidence="1">
    <location>
        <begin position="1"/>
        <end position="11"/>
    </location>
</feature>
<evidence type="ECO:0000313" key="2">
    <source>
        <dbReference type="EMBL" id="OEJ64028.1"/>
    </source>
</evidence>
<comment type="caution">
    <text evidence="2">The sequence shown here is derived from an EMBL/GenBank/DDBJ whole genome shotgun (WGS) entry which is preliminary data.</text>
</comment>
<name>A0A1E5Q3L1_9PROT</name>
<gene>
    <name evidence="2" type="ORF">BEN30_01065</name>
</gene>
<organism evidence="2 3">
    <name type="scientific">Magnetovibrio blakemorei</name>
    <dbReference type="NCBI Taxonomy" id="28181"/>
    <lineage>
        <taxon>Bacteria</taxon>
        <taxon>Pseudomonadati</taxon>
        <taxon>Pseudomonadota</taxon>
        <taxon>Alphaproteobacteria</taxon>
        <taxon>Rhodospirillales</taxon>
        <taxon>Magnetovibrionaceae</taxon>
        <taxon>Magnetovibrio</taxon>
    </lineage>
</organism>
<protein>
    <submittedName>
        <fullName evidence="2">Uncharacterized protein</fullName>
    </submittedName>
</protein>